<keyword evidence="1" id="KW-0812">Transmembrane</keyword>
<dbReference type="OrthoDB" id="5497180at2"/>
<sequence>MMTRAQRTGLAALVALSCLARADAARAAEPSPAAVPITVIAVRTDDAYDQADALTKALRSAIKNSAGWSVGEGDFSLEVLTLSLQCEDRPDAACQARIADHIKSDRYLWGVLRKSDTNVEGDVHLWTRGRPSSSVPVKYSANLTEANDEPLRKIAADALATLTGGPPQGSLRVRTGAAEASVLIDGKPVGKVQNGEGVFTVAVGPHKVLVKSTGFLDAEASVLVRPIATTDIALSQMPADASQTNWKRVGGFIGLGAGAVFGTVGVISSVQVASIQGDARYDAYRNLFGTEVKDVCDPEQRESVRGLAGSEGRTADAGVKLCERADTFMALQYVFYPLAVISAGLGAYLLVTSDGRAGERTGWTVQPSVGLGAGALDLTYRW</sequence>
<evidence type="ECO:0000313" key="4">
    <source>
        <dbReference type="EMBL" id="KYF67039.1"/>
    </source>
</evidence>
<dbReference type="InterPro" id="IPR013229">
    <property type="entry name" value="PEGA"/>
</dbReference>
<evidence type="ECO:0000313" key="5">
    <source>
        <dbReference type="Proteomes" id="UP000075260"/>
    </source>
</evidence>
<dbReference type="PROSITE" id="PS51257">
    <property type="entry name" value="PROKAR_LIPOPROTEIN"/>
    <property type="match status" value="1"/>
</dbReference>
<feature type="domain" description="PEGA" evidence="3">
    <location>
        <begin position="169"/>
        <end position="233"/>
    </location>
</feature>
<keyword evidence="1" id="KW-1133">Transmembrane helix</keyword>
<feature type="signal peptide" evidence="2">
    <location>
        <begin position="1"/>
        <end position="27"/>
    </location>
</feature>
<evidence type="ECO:0000259" key="3">
    <source>
        <dbReference type="Pfam" id="PF08308"/>
    </source>
</evidence>
<feature type="chain" id="PRO_5007566946" description="PEGA domain-containing protein" evidence="2">
    <location>
        <begin position="28"/>
        <end position="382"/>
    </location>
</feature>
<dbReference type="Pfam" id="PF08308">
    <property type="entry name" value="PEGA"/>
    <property type="match status" value="1"/>
</dbReference>
<comment type="caution">
    <text evidence="4">The sequence shown here is derived from an EMBL/GenBank/DDBJ whole genome shotgun (WGS) entry which is preliminary data.</text>
</comment>
<protein>
    <recommendedName>
        <fullName evidence="3">PEGA domain-containing protein</fullName>
    </recommendedName>
</protein>
<dbReference type="EMBL" id="JEMA01000687">
    <property type="protein sequence ID" value="KYF67039.1"/>
    <property type="molecule type" value="Genomic_DNA"/>
</dbReference>
<proteinExistence type="predicted"/>
<gene>
    <name evidence="4" type="ORF">BE15_11770</name>
</gene>
<evidence type="ECO:0000256" key="2">
    <source>
        <dbReference type="SAM" id="SignalP"/>
    </source>
</evidence>
<name>A0A150QGF2_SORCE</name>
<keyword evidence="2" id="KW-0732">Signal</keyword>
<dbReference type="Proteomes" id="UP000075260">
    <property type="component" value="Unassembled WGS sequence"/>
</dbReference>
<keyword evidence="1" id="KW-0472">Membrane</keyword>
<accession>A0A150QGF2</accession>
<feature type="transmembrane region" description="Helical" evidence="1">
    <location>
        <begin position="333"/>
        <end position="351"/>
    </location>
</feature>
<reference evidence="4 5" key="1">
    <citation type="submission" date="2014-02" db="EMBL/GenBank/DDBJ databases">
        <title>The small core and large imbalanced accessory genome model reveals a collaborative survival strategy of Sorangium cellulosum strains in nature.</title>
        <authorList>
            <person name="Han K."/>
            <person name="Peng R."/>
            <person name="Blom J."/>
            <person name="Li Y.-Z."/>
        </authorList>
    </citation>
    <scope>NUCLEOTIDE SEQUENCE [LARGE SCALE GENOMIC DNA]</scope>
    <source>
        <strain evidence="4 5">So0008-312</strain>
    </source>
</reference>
<organism evidence="4 5">
    <name type="scientific">Sorangium cellulosum</name>
    <name type="common">Polyangium cellulosum</name>
    <dbReference type="NCBI Taxonomy" id="56"/>
    <lineage>
        <taxon>Bacteria</taxon>
        <taxon>Pseudomonadati</taxon>
        <taxon>Myxococcota</taxon>
        <taxon>Polyangia</taxon>
        <taxon>Polyangiales</taxon>
        <taxon>Polyangiaceae</taxon>
        <taxon>Sorangium</taxon>
    </lineage>
</organism>
<dbReference type="AlphaFoldDB" id="A0A150QGF2"/>
<evidence type="ECO:0000256" key="1">
    <source>
        <dbReference type="SAM" id="Phobius"/>
    </source>
</evidence>